<keyword evidence="3" id="KW-0560">Oxidoreductase</keyword>
<dbReference type="InParanoid" id="A0A317XV27"/>
<keyword evidence="2" id="KW-0521">NADP</keyword>
<evidence type="ECO:0000313" key="5">
    <source>
        <dbReference type="EMBL" id="PWZ01922.1"/>
    </source>
</evidence>
<evidence type="ECO:0000313" key="6">
    <source>
        <dbReference type="Proteomes" id="UP000246740"/>
    </source>
</evidence>
<dbReference type="SUPFAM" id="SSF51735">
    <property type="entry name" value="NAD(P)-binding Rossmann-fold domains"/>
    <property type="match status" value="1"/>
</dbReference>
<dbReference type="PRINTS" id="PR00080">
    <property type="entry name" value="SDRFAMILY"/>
</dbReference>
<proteinExistence type="inferred from homology"/>
<keyword evidence="6" id="KW-1185">Reference proteome</keyword>
<sequence>MVTALVSGGNRGIGYGIVRRLANDFPSSAVYGSGNEHLTIYLGARDTAKGEEAKTSILSEVSSSARDRVSIEVRQMDVLSSSSISNLAKEFSSGVDILINNSGIAMDGFDGDVAKRTVETNYTAVKNVIKAIPVREGGRIVNVASLSGVLKGYSPEITQRFKSASSESDADQLMQDFQTAVADNTWKEKGWKGAAYATSKAGLIAYTKALAKDYQSQGKNVTVNACCPGYVNTDMTKGKGYKTLDQGAETPVFLAIQEKEGITGEFWSEKKVHPWEVKE</sequence>
<evidence type="ECO:0000256" key="1">
    <source>
        <dbReference type="ARBA" id="ARBA00006484"/>
    </source>
</evidence>
<dbReference type="GO" id="GO:0016491">
    <property type="term" value="F:oxidoreductase activity"/>
    <property type="evidence" value="ECO:0007669"/>
    <property type="project" value="UniProtKB-KW"/>
</dbReference>
<dbReference type="AlphaFoldDB" id="A0A317XV27"/>
<evidence type="ECO:0000256" key="4">
    <source>
        <dbReference type="RuleBase" id="RU000363"/>
    </source>
</evidence>
<dbReference type="Gene3D" id="3.40.50.720">
    <property type="entry name" value="NAD(P)-binding Rossmann-like Domain"/>
    <property type="match status" value="1"/>
</dbReference>
<dbReference type="Pfam" id="PF00106">
    <property type="entry name" value="adh_short"/>
    <property type="match status" value="2"/>
</dbReference>
<dbReference type="PROSITE" id="PS00061">
    <property type="entry name" value="ADH_SHORT"/>
    <property type="match status" value="1"/>
</dbReference>
<dbReference type="OrthoDB" id="1933717at2759"/>
<protein>
    <submittedName>
        <fullName evidence="5">NAD(P)-binding protein</fullName>
    </submittedName>
</protein>
<comment type="similarity">
    <text evidence="1 4">Belongs to the short-chain dehydrogenases/reductases (SDR) family.</text>
</comment>
<name>A0A317XV27_9BASI</name>
<dbReference type="STRING" id="1882483.A0A317XV27"/>
<organism evidence="5 6">
    <name type="scientific">Testicularia cyperi</name>
    <dbReference type="NCBI Taxonomy" id="1882483"/>
    <lineage>
        <taxon>Eukaryota</taxon>
        <taxon>Fungi</taxon>
        <taxon>Dikarya</taxon>
        <taxon>Basidiomycota</taxon>
        <taxon>Ustilaginomycotina</taxon>
        <taxon>Ustilaginomycetes</taxon>
        <taxon>Ustilaginales</taxon>
        <taxon>Anthracoideaceae</taxon>
        <taxon>Testicularia</taxon>
    </lineage>
</organism>
<dbReference type="InterPro" id="IPR036291">
    <property type="entry name" value="NAD(P)-bd_dom_sf"/>
</dbReference>
<accession>A0A317XV27</accession>
<reference evidence="5 6" key="1">
    <citation type="journal article" date="2018" name="Mol. Biol. Evol.">
        <title>Broad Genomic Sampling Reveals a Smut Pathogenic Ancestry of the Fungal Clade Ustilaginomycotina.</title>
        <authorList>
            <person name="Kijpornyongpan T."/>
            <person name="Mondo S.J."/>
            <person name="Barry K."/>
            <person name="Sandor L."/>
            <person name="Lee J."/>
            <person name="Lipzen A."/>
            <person name="Pangilinan J."/>
            <person name="LaButti K."/>
            <person name="Hainaut M."/>
            <person name="Henrissat B."/>
            <person name="Grigoriev I.V."/>
            <person name="Spatafora J.W."/>
            <person name="Aime M.C."/>
        </authorList>
    </citation>
    <scope>NUCLEOTIDE SEQUENCE [LARGE SCALE GENOMIC DNA]</scope>
    <source>
        <strain evidence="5 6">MCA 3645</strain>
    </source>
</reference>
<evidence type="ECO:0000256" key="3">
    <source>
        <dbReference type="ARBA" id="ARBA00023002"/>
    </source>
</evidence>
<dbReference type="PRINTS" id="PR00081">
    <property type="entry name" value="GDHRDH"/>
</dbReference>
<dbReference type="EMBL" id="KZ819189">
    <property type="protein sequence ID" value="PWZ01922.1"/>
    <property type="molecule type" value="Genomic_DNA"/>
</dbReference>
<dbReference type="Proteomes" id="UP000246740">
    <property type="component" value="Unassembled WGS sequence"/>
</dbReference>
<gene>
    <name evidence="5" type="ORF">BCV70DRAFT_198206</name>
</gene>
<dbReference type="InterPro" id="IPR002347">
    <property type="entry name" value="SDR_fam"/>
</dbReference>
<evidence type="ECO:0000256" key="2">
    <source>
        <dbReference type="ARBA" id="ARBA00022857"/>
    </source>
</evidence>
<dbReference type="PANTHER" id="PTHR43963">
    <property type="entry name" value="CARBONYL REDUCTASE 1-RELATED"/>
    <property type="match status" value="1"/>
</dbReference>
<dbReference type="PANTHER" id="PTHR43963:SF6">
    <property type="entry name" value="CHAIN DEHYDROGENASE FAMILY PROTEIN, PUTATIVE (AFU_ORTHOLOGUE AFUA_3G15350)-RELATED"/>
    <property type="match status" value="1"/>
</dbReference>
<dbReference type="InterPro" id="IPR020904">
    <property type="entry name" value="Sc_DH/Rdtase_CS"/>
</dbReference>